<evidence type="ECO:0000256" key="1">
    <source>
        <dbReference type="ARBA" id="ARBA00022849"/>
    </source>
</evidence>
<dbReference type="PANTHER" id="PTHR33154">
    <property type="entry name" value="TRANSCRIPTIONAL REGULATOR, ARSR FAMILY"/>
    <property type="match status" value="1"/>
</dbReference>
<dbReference type="GO" id="GO:0003700">
    <property type="term" value="F:DNA-binding transcription factor activity"/>
    <property type="evidence" value="ECO:0007669"/>
    <property type="project" value="InterPro"/>
</dbReference>
<dbReference type="InterPro" id="IPR051081">
    <property type="entry name" value="HTH_MetalResp_TranReg"/>
</dbReference>
<reference evidence="6 7" key="1">
    <citation type="submission" date="2019-02" db="EMBL/GenBank/DDBJ databases">
        <title>Shewanella sp. D4-2 isolated from Dokdo Island.</title>
        <authorList>
            <person name="Baek K."/>
        </authorList>
    </citation>
    <scope>NUCLEOTIDE SEQUENCE [LARGE SCALE GENOMIC DNA]</scope>
    <source>
        <strain evidence="6 7">D4-2</strain>
    </source>
</reference>
<feature type="domain" description="HTH arsR-type" evidence="5">
    <location>
        <begin position="1"/>
        <end position="95"/>
    </location>
</feature>
<proteinExistence type="predicted"/>
<evidence type="ECO:0000313" key="6">
    <source>
        <dbReference type="EMBL" id="QBF83129.1"/>
    </source>
</evidence>
<protein>
    <submittedName>
        <fullName evidence="6">Metalloregulator ArsR/SmtB family transcription factor</fullName>
    </submittedName>
</protein>
<dbReference type="InterPro" id="IPR036388">
    <property type="entry name" value="WH-like_DNA-bd_sf"/>
</dbReference>
<keyword evidence="2" id="KW-0805">Transcription regulation</keyword>
<dbReference type="GO" id="GO:0046685">
    <property type="term" value="P:response to arsenic-containing substance"/>
    <property type="evidence" value="ECO:0007669"/>
    <property type="project" value="UniProtKB-KW"/>
</dbReference>
<dbReference type="InterPro" id="IPR011991">
    <property type="entry name" value="ArsR-like_HTH"/>
</dbReference>
<dbReference type="Pfam" id="PF01022">
    <property type="entry name" value="HTH_5"/>
    <property type="match status" value="1"/>
</dbReference>
<keyword evidence="7" id="KW-1185">Reference proteome</keyword>
<dbReference type="CDD" id="cd00090">
    <property type="entry name" value="HTH_ARSR"/>
    <property type="match status" value="1"/>
</dbReference>
<keyword evidence="3" id="KW-0238">DNA-binding</keyword>
<dbReference type="Gene3D" id="1.10.10.10">
    <property type="entry name" value="Winged helix-like DNA-binding domain superfamily/Winged helix DNA-binding domain"/>
    <property type="match status" value="1"/>
</dbReference>
<keyword evidence="1" id="KW-0059">Arsenical resistance</keyword>
<dbReference type="PROSITE" id="PS50987">
    <property type="entry name" value="HTH_ARSR_2"/>
    <property type="match status" value="1"/>
</dbReference>
<dbReference type="SUPFAM" id="SSF46785">
    <property type="entry name" value="Winged helix' DNA-binding domain"/>
    <property type="match status" value="1"/>
</dbReference>
<dbReference type="SMART" id="SM00418">
    <property type="entry name" value="HTH_ARSR"/>
    <property type="match status" value="1"/>
</dbReference>
<dbReference type="InterPro" id="IPR001845">
    <property type="entry name" value="HTH_ArsR_DNA-bd_dom"/>
</dbReference>
<name>A0A411PHQ3_9GAMM</name>
<dbReference type="OrthoDB" id="9793058at2"/>
<dbReference type="EMBL" id="CP036200">
    <property type="protein sequence ID" value="QBF83129.1"/>
    <property type="molecule type" value="Genomic_DNA"/>
</dbReference>
<dbReference type="KEGG" id="smai:EXU30_10805"/>
<dbReference type="Proteomes" id="UP000291106">
    <property type="component" value="Chromosome"/>
</dbReference>
<dbReference type="NCBIfam" id="NF033788">
    <property type="entry name" value="HTH_metalloreg"/>
    <property type="match status" value="1"/>
</dbReference>
<gene>
    <name evidence="6" type="ORF">EXU30_10805</name>
</gene>
<accession>A0A411PHQ3</accession>
<evidence type="ECO:0000256" key="3">
    <source>
        <dbReference type="ARBA" id="ARBA00023125"/>
    </source>
</evidence>
<dbReference type="InterPro" id="IPR036390">
    <property type="entry name" value="WH_DNA-bd_sf"/>
</dbReference>
<dbReference type="FunFam" id="1.10.10.10:FF:000279">
    <property type="entry name" value="Transcriptional regulator, ArsR family"/>
    <property type="match status" value="1"/>
</dbReference>
<dbReference type="GO" id="GO:0003677">
    <property type="term" value="F:DNA binding"/>
    <property type="evidence" value="ECO:0007669"/>
    <property type="project" value="UniProtKB-KW"/>
</dbReference>
<sequence length="123" mass="13854">MTRMMQLDPISLFKSLSDPSRLAIIMMLKAENELCVCEFTEALNEVQPKISRNLALLKTNGVVVNRREGQWIYYSINPELPEWAQEVVNQTYAGNHQLIADAMTKLEKVGPSADRPNILCCGS</sequence>
<organism evidence="6 7">
    <name type="scientific">Shewanella maritima</name>
    <dbReference type="NCBI Taxonomy" id="2520507"/>
    <lineage>
        <taxon>Bacteria</taxon>
        <taxon>Pseudomonadati</taxon>
        <taxon>Pseudomonadota</taxon>
        <taxon>Gammaproteobacteria</taxon>
        <taxon>Alteromonadales</taxon>
        <taxon>Shewanellaceae</taxon>
        <taxon>Shewanella</taxon>
    </lineage>
</organism>
<keyword evidence="4" id="KW-0804">Transcription</keyword>
<evidence type="ECO:0000256" key="4">
    <source>
        <dbReference type="ARBA" id="ARBA00023163"/>
    </source>
</evidence>
<evidence type="ECO:0000313" key="7">
    <source>
        <dbReference type="Proteomes" id="UP000291106"/>
    </source>
</evidence>
<dbReference type="NCBIfam" id="NF007528">
    <property type="entry name" value="PRK10141.1"/>
    <property type="match status" value="1"/>
</dbReference>
<dbReference type="PANTHER" id="PTHR33154:SF18">
    <property type="entry name" value="ARSENICAL RESISTANCE OPERON REPRESSOR"/>
    <property type="match status" value="1"/>
</dbReference>
<dbReference type="PRINTS" id="PR00778">
    <property type="entry name" value="HTHARSR"/>
</dbReference>
<evidence type="ECO:0000256" key="2">
    <source>
        <dbReference type="ARBA" id="ARBA00023015"/>
    </source>
</evidence>
<dbReference type="AlphaFoldDB" id="A0A411PHQ3"/>
<evidence type="ECO:0000259" key="5">
    <source>
        <dbReference type="PROSITE" id="PS50987"/>
    </source>
</evidence>